<proteinExistence type="predicted"/>
<dbReference type="FunFam" id="3.40.50.1110:FF:000020">
    <property type="entry name" value="Esterase, putative (AFU_orthologue AFUA_1G03170)"/>
    <property type="match status" value="1"/>
</dbReference>
<sequence length="259" mass="27535">MILSSMAALFVGLSSPLAHAGVAVNNFNLGARALGPLAGAVPLRIMPLGASITYGQASSDGNGYRGSLRDQLTSAGNVVNMVGSRQHGTMKDNDVEGWPGFRIDQVQAKARDSVPKFKPNVFLINVGTNDALQNRNVSTAGERMEALIGDLYSMSPRATIVLSTLIVNKNPQVERSVQAINTQLVALVPKLRQAGRRIILVDMHADNGPLLEDLADETHPNDVGYRKMANIWYAGLNSVGNLGWLQAAEPVAGLPDNGS</sequence>
<dbReference type="Gene3D" id="3.40.50.1110">
    <property type="entry name" value="SGNH hydrolase"/>
    <property type="match status" value="1"/>
</dbReference>
<feature type="signal peptide" evidence="1">
    <location>
        <begin position="1"/>
        <end position="20"/>
    </location>
</feature>
<feature type="domain" description="SGNH hydrolase-type esterase" evidence="2">
    <location>
        <begin position="48"/>
        <end position="226"/>
    </location>
</feature>
<evidence type="ECO:0000259" key="2">
    <source>
        <dbReference type="Pfam" id="PF13472"/>
    </source>
</evidence>
<dbReference type="Pfam" id="PF13472">
    <property type="entry name" value="Lipase_GDSL_2"/>
    <property type="match status" value="1"/>
</dbReference>
<comment type="caution">
    <text evidence="3">The sequence shown here is derived from an EMBL/GenBank/DDBJ whole genome shotgun (WGS) entry which is preliminary data.</text>
</comment>
<organism evidence="3 4">
    <name type="scientific">Echria macrotheca</name>
    <dbReference type="NCBI Taxonomy" id="438768"/>
    <lineage>
        <taxon>Eukaryota</taxon>
        <taxon>Fungi</taxon>
        <taxon>Dikarya</taxon>
        <taxon>Ascomycota</taxon>
        <taxon>Pezizomycotina</taxon>
        <taxon>Sordariomycetes</taxon>
        <taxon>Sordariomycetidae</taxon>
        <taxon>Sordariales</taxon>
        <taxon>Schizotheciaceae</taxon>
        <taxon>Echria</taxon>
    </lineage>
</organism>
<dbReference type="CDD" id="cd01833">
    <property type="entry name" value="XynB_like"/>
    <property type="match status" value="1"/>
</dbReference>
<keyword evidence="4" id="KW-1185">Reference proteome</keyword>
<dbReference type="PANTHER" id="PTHR30383:SF31">
    <property type="entry name" value="SGNH HYDROLASE-TYPE ESTERASE DOMAIN-CONTAINING PROTEIN-RELATED"/>
    <property type="match status" value="1"/>
</dbReference>
<name>A0AAJ0B697_9PEZI</name>
<accession>A0AAJ0B697</accession>
<feature type="chain" id="PRO_5042487285" evidence="1">
    <location>
        <begin position="21"/>
        <end position="259"/>
    </location>
</feature>
<dbReference type="AlphaFoldDB" id="A0AAJ0B697"/>
<reference evidence="3" key="1">
    <citation type="submission" date="2023-06" db="EMBL/GenBank/DDBJ databases">
        <title>Genome-scale phylogeny and comparative genomics of the fungal order Sordariales.</title>
        <authorList>
            <consortium name="Lawrence Berkeley National Laboratory"/>
            <person name="Hensen N."/>
            <person name="Bonometti L."/>
            <person name="Westerberg I."/>
            <person name="Brannstrom I.O."/>
            <person name="Guillou S."/>
            <person name="Cros-Aarteil S."/>
            <person name="Calhoun S."/>
            <person name="Haridas S."/>
            <person name="Kuo A."/>
            <person name="Mondo S."/>
            <person name="Pangilinan J."/>
            <person name="Riley R."/>
            <person name="Labutti K."/>
            <person name="Andreopoulos B."/>
            <person name="Lipzen A."/>
            <person name="Chen C."/>
            <person name="Yanf M."/>
            <person name="Daum C."/>
            <person name="Ng V."/>
            <person name="Clum A."/>
            <person name="Steindorff A."/>
            <person name="Ohm R."/>
            <person name="Martin F."/>
            <person name="Silar P."/>
            <person name="Natvig D."/>
            <person name="Lalanne C."/>
            <person name="Gautier V."/>
            <person name="Ament-Velasquez S.L."/>
            <person name="Kruys A."/>
            <person name="Hutchinson M.I."/>
            <person name="Powell A.J."/>
            <person name="Barry K."/>
            <person name="Miller A.N."/>
            <person name="Grigoriev I.V."/>
            <person name="Debuchy R."/>
            <person name="Gladieux P."/>
            <person name="Thoren M.H."/>
            <person name="Johannesson H."/>
        </authorList>
    </citation>
    <scope>NUCLEOTIDE SEQUENCE</scope>
    <source>
        <strain evidence="3">PSN4</strain>
    </source>
</reference>
<dbReference type="InterPro" id="IPR051532">
    <property type="entry name" value="Ester_Hydrolysis_Enzymes"/>
</dbReference>
<keyword evidence="1" id="KW-0732">Signal</keyword>
<gene>
    <name evidence="3" type="ORF">QBC47DRAFT_405517</name>
</gene>
<evidence type="ECO:0000313" key="3">
    <source>
        <dbReference type="EMBL" id="KAK1752312.1"/>
    </source>
</evidence>
<dbReference type="EMBL" id="MU839840">
    <property type="protein sequence ID" value="KAK1752312.1"/>
    <property type="molecule type" value="Genomic_DNA"/>
</dbReference>
<evidence type="ECO:0000313" key="4">
    <source>
        <dbReference type="Proteomes" id="UP001239445"/>
    </source>
</evidence>
<dbReference type="InterPro" id="IPR013830">
    <property type="entry name" value="SGNH_hydro"/>
</dbReference>
<dbReference type="SUPFAM" id="SSF52266">
    <property type="entry name" value="SGNH hydrolase"/>
    <property type="match status" value="1"/>
</dbReference>
<evidence type="ECO:0000256" key="1">
    <source>
        <dbReference type="SAM" id="SignalP"/>
    </source>
</evidence>
<protein>
    <submittedName>
        <fullName evidence="3">Family 3 putative carbohydrate esterase</fullName>
    </submittedName>
</protein>
<dbReference type="GO" id="GO:0004622">
    <property type="term" value="F:phosphatidylcholine lysophospholipase activity"/>
    <property type="evidence" value="ECO:0007669"/>
    <property type="project" value="TreeGrafter"/>
</dbReference>
<dbReference type="InterPro" id="IPR036514">
    <property type="entry name" value="SGNH_hydro_sf"/>
</dbReference>
<dbReference type="PANTHER" id="PTHR30383">
    <property type="entry name" value="THIOESTERASE 1/PROTEASE 1/LYSOPHOSPHOLIPASE L1"/>
    <property type="match status" value="1"/>
</dbReference>
<dbReference type="Proteomes" id="UP001239445">
    <property type="component" value="Unassembled WGS sequence"/>
</dbReference>